<sequence length="258" mass="30003">MERMVPFMEDETYHVFNRGAHKNPIFLEERDFQRFQVLLLLANSTERIDAGNVLNKYQGRSLVKLFEEEGSDERIVDILAYSLLPNHFHLILRQRMPEGISKFMRKLCTGYSMYFNLKYGHSGTLYQGRFKSSHVDTDAHFNWLFAYVHLNPLSLAMPEWKVHGIEDVEVAQHFLDGYPYSSYFDFYVASRPERAILAYEDARHFIDSKNNLIDLAAAAKKDVQYETFEPVEKGVDNDVDRVGEKDVLQKSAVLQSNS</sequence>
<dbReference type="Gene3D" id="3.30.70.1290">
    <property type="entry name" value="Transposase IS200-like"/>
    <property type="match status" value="1"/>
</dbReference>
<accession>A0A2H0UAC3</accession>
<dbReference type="AlphaFoldDB" id="A0A2H0UAC3"/>
<protein>
    <recommendedName>
        <fullName evidence="1">Transposase IS200-like domain-containing protein</fullName>
    </recommendedName>
</protein>
<evidence type="ECO:0000313" key="2">
    <source>
        <dbReference type="EMBL" id="PIR82725.1"/>
    </source>
</evidence>
<evidence type="ECO:0000259" key="1">
    <source>
        <dbReference type="SMART" id="SM01321"/>
    </source>
</evidence>
<reference evidence="3" key="1">
    <citation type="submission" date="2017-09" db="EMBL/GenBank/DDBJ databases">
        <title>Depth-based differentiation of microbial function through sediment-hosted aquifers and enrichment of novel symbionts in the deep terrestrial subsurface.</title>
        <authorList>
            <person name="Probst A.J."/>
            <person name="Ladd B."/>
            <person name="Jarett J.K."/>
            <person name="Geller-Mcgrath D.E."/>
            <person name="Sieber C.M.K."/>
            <person name="Emerson J.B."/>
            <person name="Anantharaman K."/>
            <person name="Thomas B.C."/>
            <person name="Malmstrom R."/>
            <person name="Stieglmeier M."/>
            <person name="Klingl A."/>
            <person name="Woyke T."/>
            <person name="Ryan C.M."/>
            <person name="Banfield J.F."/>
        </authorList>
    </citation>
    <scope>NUCLEOTIDE SEQUENCE [LARGE SCALE GENOMIC DNA]</scope>
</reference>
<name>A0A2H0UAC3_9BACT</name>
<dbReference type="GO" id="GO:0003677">
    <property type="term" value="F:DNA binding"/>
    <property type="evidence" value="ECO:0007669"/>
    <property type="project" value="InterPro"/>
</dbReference>
<dbReference type="EMBL" id="PFBM01000007">
    <property type="protein sequence ID" value="PIR82725.1"/>
    <property type="molecule type" value="Genomic_DNA"/>
</dbReference>
<dbReference type="InterPro" id="IPR036515">
    <property type="entry name" value="Transposase_17_sf"/>
</dbReference>
<comment type="caution">
    <text evidence="2">The sequence shown here is derived from an EMBL/GenBank/DDBJ whole genome shotgun (WGS) entry which is preliminary data.</text>
</comment>
<dbReference type="SUPFAM" id="SSF143422">
    <property type="entry name" value="Transposase IS200-like"/>
    <property type="match status" value="1"/>
</dbReference>
<dbReference type="PANTHER" id="PTHR34322:SF2">
    <property type="entry name" value="TRANSPOSASE IS200-LIKE DOMAIN-CONTAINING PROTEIN"/>
    <property type="match status" value="1"/>
</dbReference>
<dbReference type="Proteomes" id="UP000231379">
    <property type="component" value="Unassembled WGS sequence"/>
</dbReference>
<dbReference type="GO" id="GO:0004803">
    <property type="term" value="F:transposase activity"/>
    <property type="evidence" value="ECO:0007669"/>
    <property type="project" value="InterPro"/>
</dbReference>
<evidence type="ECO:0000313" key="3">
    <source>
        <dbReference type="Proteomes" id="UP000231379"/>
    </source>
</evidence>
<organism evidence="2 3">
    <name type="scientific">Candidatus Kaiserbacteria bacterium CG10_big_fil_rev_8_21_14_0_10_59_10</name>
    <dbReference type="NCBI Taxonomy" id="1974612"/>
    <lineage>
        <taxon>Bacteria</taxon>
        <taxon>Candidatus Kaiseribacteriota</taxon>
    </lineage>
</organism>
<dbReference type="InterPro" id="IPR002686">
    <property type="entry name" value="Transposase_17"/>
</dbReference>
<dbReference type="Pfam" id="PF01797">
    <property type="entry name" value="Y1_Tnp"/>
    <property type="match status" value="1"/>
</dbReference>
<proteinExistence type="predicted"/>
<dbReference type="SMART" id="SM01321">
    <property type="entry name" value="Y1_Tnp"/>
    <property type="match status" value="1"/>
</dbReference>
<gene>
    <name evidence="2" type="ORF">COU20_00915</name>
</gene>
<dbReference type="PANTHER" id="PTHR34322">
    <property type="entry name" value="TRANSPOSASE, Y1_TNP DOMAIN-CONTAINING"/>
    <property type="match status" value="1"/>
</dbReference>
<dbReference type="GO" id="GO:0006313">
    <property type="term" value="P:DNA transposition"/>
    <property type="evidence" value="ECO:0007669"/>
    <property type="project" value="InterPro"/>
</dbReference>
<feature type="domain" description="Transposase IS200-like" evidence="1">
    <location>
        <begin position="8"/>
        <end position="151"/>
    </location>
</feature>